<evidence type="ECO:0008006" key="3">
    <source>
        <dbReference type="Google" id="ProtNLM"/>
    </source>
</evidence>
<dbReference type="EMBL" id="CP123000">
    <property type="protein sequence ID" value="WGI67746.1"/>
    <property type="molecule type" value="Genomic_DNA"/>
</dbReference>
<protein>
    <recommendedName>
        <fullName evidence="3">CopG family transcriptional regulator</fullName>
    </recommendedName>
</protein>
<sequence length="171" mass="19141">MVKPRENRVPIMMSEEELQAIDDWRFANRIATRSDAVRRLVQLGILFDEDADNLTKAMVGVYDLFTQRAVAAAGLLVDESTGLDGRQEEYIRQMNRLAVDTIEELHALMHSLNSIVAPRDAIKANEPFEQARLGFLAAKAEAAAALLQQKIDVYELKKKRDAGNDIEDSGL</sequence>
<dbReference type="Proteomes" id="UP001227095">
    <property type="component" value="Chromosome"/>
</dbReference>
<evidence type="ECO:0000313" key="2">
    <source>
        <dbReference type="Proteomes" id="UP001227095"/>
    </source>
</evidence>
<accession>A0ABY8M1C1</accession>
<keyword evidence="2" id="KW-1185">Reference proteome</keyword>
<gene>
    <name evidence="1" type="ORF">QEO92_22615</name>
</gene>
<evidence type="ECO:0000313" key="1">
    <source>
        <dbReference type="EMBL" id="WGI67746.1"/>
    </source>
</evidence>
<organism evidence="1 2">
    <name type="scientific">Neorhizobium petrolearium</name>
    <dbReference type="NCBI Taxonomy" id="515361"/>
    <lineage>
        <taxon>Bacteria</taxon>
        <taxon>Pseudomonadati</taxon>
        <taxon>Pseudomonadota</taxon>
        <taxon>Alphaproteobacteria</taxon>
        <taxon>Hyphomicrobiales</taxon>
        <taxon>Rhizobiaceae</taxon>
        <taxon>Rhizobium/Agrobacterium group</taxon>
        <taxon>Neorhizobium</taxon>
    </lineage>
</organism>
<name>A0ABY8M1C1_9HYPH</name>
<dbReference type="RefSeq" id="WP_227704515.1">
    <property type="nucleotide sequence ID" value="NZ_CP123000.1"/>
</dbReference>
<proteinExistence type="predicted"/>
<reference evidence="1 2" key="1">
    <citation type="submission" date="2023-04" db="EMBL/GenBank/DDBJ databases">
        <title>Neorhizobium petrolearium OS53, complete genome.</title>
        <authorList>
            <person name="Yu T."/>
        </authorList>
    </citation>
    <scope>NUCLEOTIDE SEQUENCE [LARGE SCALE GENOMIC DNA]</scope>
    <source>
        <strain evidence="1 2">OS53</strain>
    </source>
</reference>